<protein>
    <recommendedName>
        <fullName evidence="3">Ribbon-helix-helix protein CopG domain-containing protein</fullName>
    </recommendedName>
</protein>
<comment type="caution">
    <text evidence="1">The sequence shown here is derived from an EMBL/GenBank/DDBJ whole genome shotgun (WGS) entry which is preliminary data.</text>
</comment>
<sequence length="59" mass="7122">MQRGTVRRRKGDMVTENYSLRLDAERRRKLQSIATKQDRDLAYIIRKAIDEYIERHGDE</sequence>
<gene>
    <name evidence="1" type="ORF">GCM10023191_082220</name>
</gene>
<dbReference type="SUPFAM" id="SSF47598">
    <property type="entry name" value="Ribbon-helix-helix"/>
    <property type="match status" value="1"/>
</dbReference>
<evidence type="ECO:0000313" key="1">
    <source>
        <dbReference type="EMBL" id="GAA4514125.1"/>
    </source>
</evidence>
<evidence type="ECO:0008006" key="3">
    <source>
        <dbReference type="Google" id="ProtNLM"/>
    </source>
</evidence>
<accession>A0ABP8QZQ2</accession>
<proteinExistence type="predicted"/>
<reference evidence="2" key="1">
    <citation type="journal article" date="2019" name="Int. J. Syst. Evol. Microbiol.">
        <title>The Global Catalogue of Microorganisms (GCM) 10K type strain sequencing project: providing services to taxonomists for standard genome sequencing and annotation.</title>
        <authorList>
            <consortium name="The Broad Institute Genomics Platform"/>
            <consortium name="The Broad Institute Genome Sequencing Center for Infectious Disease"/>
            <person name="Wu L."/>
            <person name="Ma J."/>
        </authorList>
    </citation>
    <scope>NUCLEOTIDE SEQUENCE [LARGE SCALE GENOMIC DNA]</scope>
    <source>
        <strain evidence="2">JCM 17933</strain>
    </source>
</reference>
<name>A0ABP8QZQ2_9ACTN</name>
<evidence type="ECO:0000313" key="2">
    <source>
        <dbReference type="Proteomes" id="UP001500503"/>
    </source>
</evidence>
<dbReference type="Proteomes" id="UP001500503">
    <property type="component" value="Unassembled WGS sequence"/>
</dbReference>
<dbReference type="EMBL" id="BAABHF010000048">
    <property type="protein sequence ID" value="GAA4514125.1"/>
    <property type="molecule type" value="Genomic_DNA"/>
</dbReference>
<keyword evidence="2" id="KW-1185">Reference proteome</keyword>
<organism evidence="1 2">
    <name type="scientific">Actinoallomurus oryzae</name>
    <dbReference type="NCBI Taxonomy" id="502180"/>
    <lineage>
        <taxon>Bacteria</taxon>
        <taxon>Bacillati</taxon>
        <taxon>Actinomycetota</taxon>
        <taxon>Actinomycetes</taxon>
        <taxon>Streptosporangiales</taxon>
        <taxon>Thermomonosporaceae</taxon>
        <taxon>Actinoallomurus</taxon>
    </lineage>
</organism>
<dbReference type="InterPro" id="IPR010985">
    <property type="entry name" value="Ribbon_hlx_hlx"/>
</dbReference>